<evidence type="ECO:0000313" key="3">
    <source>
        <dbReference type="EMBL" id="KAG8373377.1"/>
    </source>
</evidence>
<feature type="compositionally biased region" description="Polar residues" evidence="1">
    <location>
        <begin position="191"/>
        <end position="206"/>
    </location>
</feature>
<dbReference type="InterPro" id="IPR038765">
    <property type="entry name" value="Papain-like_cys_pep_sf"/>
</dbReference>
<dbReference type="Pfam" id="PF00443">
    <property type="entry name" value="UCH"/>
    <property type="match status" value="1"/>
</dbReference>
<sequence>MQFARSPKENEDKKGTSHLGHPFKEIQAHWTAKPAQEAIILFSGPNHGHYVSLVKSHNHWLLVDDENVEMLDESAVHAFFGSAQKYSNNTVHGYILFYERVLSVIGGGNGSVYGLVVDWPNLNLWNLDQKTEAGPNVLRCWKAACVELDLGRVEMTSPGGLVGLSEDLMQIGPHEECLDVQADMERRDEPTTNGSHPNVWQTTQLRESWERKESPPGFYSGEGEEDDQIRSNDAMEDPHNQSEQDLEDESPWPVVIFQKDEIREMAAPYQRALAVKVLGRTLSDSVQYYPNHITEPPDQNIPSDFLSELGNQSALHPIDNPPPPPPAYYNGDTTLEEDNDSNSSMDDEEGSWKRIDGDISVALRPRDFVAGDN</sequence>
<accession>A0AAV6WY52</accession>
<evidence type="ECO:0000313" key="4">
    <source>
        <dbReference type="Proteomes" id="UP000826271"/>
    </source>
</evidence>
<dbReference type="SUPFAM" id="SSF54001">
    <property type="entry name" value="Cysteine proteinases"/>
    <property type="match status" value="1"/>
</dbReference>
<dbReference type="InterPro" id="IPR001394">
    <property type="entry name" value="Peptidase_C19_UCH"/>
</dbReference>
<organism evidence="3 4">
    <name type="scientific">Buddleja alternifolia</name>
    <dbReference type="NCBI Taxonomy" id="168488"/>
    <lineage>
        <taxon>Eukaryota</taxon>
        <taxon>Viridiplantae</taxon>
        <taxon>Streptophyta</taxon>
        <taxon>Embryophyta</taxon>
        <taxon>Tracheophyta</taxon>
        <taxon>Spermatophyta</taxon>
        <taxon>Magnoliopsida</taxon>
        <taxon>eudicotyledons</taxon>
        <taxon>Gunneridae</taxon>
        <taxon>Pentapetalae</taxon>
        <taxon>asterids</taxon>
        <taxon>lamiids</taxon>
        <taxon>Lamiales</taxon>
        <taxon>Scrophulariaceae</taxon>
        <taxon>Buddlejeae</taxon>
        <taxon>Buddleja</taxon>
    </lineage>
</organism>
<feature type="region of interest" description="Disordered" evidence="1">
    <location>
        <begin position="186"/>
        <end position="251"/>
    </location>
</feature>
<dbReference type="GO" id="GO:0016579">
    <property type="term" value="P:protein deubiquitination"/>
    <property type="evidence" value="ECO:0007669"/>
    <property type="project" value="InterPro"/>
</dbReference>
<dbReference type="EMBL" id="WHWC01000011">
    <property type="protein sequence ID" value="KAG8373377.1"/>
    <property type="molecule type" value="Genomic_DNA"/>
</dbReference>
<dbReference type="PROSITE" id="PS50235">
    <property type="entry name" value="USP_3"/>
    <property type="match status" value="1"/>
</dbReference>
<gene>
    <name evidence="3" type="ORF">BUALT_Bualt11G0017900</name>
</gene>
<evidence type="ECO:0000256" key="1">
    <source>
        <dbReference type="SAM" id="MobiDB-lite"/>
    </source>
</evidence>
<reference evidence="3" key="1">
    <citation type="submission" date="2019-10" db="EMBL/GenBank/DDBJ databases">
        <authorList>
            <person name="Zhang R."/>
            <person name="Pan Y."/>
            <person name="Wang J."/>
            <person name="Ma R."/>
            <person name="Yu S."/>
        </authorList>
    </citation>
    <scope>NUCLEOTIDE SEQUENCE</scope>
    <source>
        <strain evidence="3">LA-IB0</strain>
        <tissue evidence="3">Leaf</tissue>
    </source>
</reference>
<dbReference type="AlphaFoldDB" id="A0AAV6WY52"/>
<dbReference type="Proteomes" id="UP000826271">
    <property type="component" value="Unassembled WGS sequence"/>
</dbReference>
<keyword evidence="4" id="KW-1185">Reference proteome</keyword>
<dbReference type="GO" id="GO:0004843">
    <property type="term" value="F:cysteine-type deubiquitinase activity"/>
    <property type="evidence" value="ECO:0007669"/>
    <property type="project" value="InterPro"/>
</dbReference>
<protein>
    <recommendedName>
        <fullName evidence="2">USP domain-containing protein</fullName>
    </recommendedName>
</protein>
<feature type="compositionally biased region" description="Acidic residues" evidence="1">
    <location>
        <begin position="334"/>
        <end position="349"/>
    </location>
</feature>
<dbReference type="InterPro" id="IPR028889">
    <property type="entry name" value="USP"/>
</dbReference>
<proteinExistence type="predicted"/>
<comment type="caution">
    <text evidence="3">The sequence shown here is derived from an EMBL/GenBank/DDBJ whole genome shotgun (WGS) entry which is preliminary data.</text>
</comment>
<dbReference type="Gene3D" id="3.90.70.10">
    <property type="entry name" value="Cysteine proteinases"/>
    <property type="match status" value="1"/>
</dbReference>
<feature type="domain" description="USP" evidence="2">
    <location>
        <begin position="1"/>
        <end position="101"/>
    </location>
</feature>
<evidence type="ECO:0000259" key="2">
    <source>
        <dbReference type="PROSITE" id="PS50235"/>
    </source>
</evidence>
<name>A0AAV6WY52_9LAMI</name>
<feature type="region of interest" description="Disordered" evidence="1">
    <location>
        <begin position="312"/>
        <end position="353"/>
    </location>
</feature>